<dbReference type="InterPro" id="IPR019734">
    <property type="entry name" value="TPR_rpt"/>
</dbReference>
<proteinExistence type="predicted"/>
<keyword evidence="1" id="KW-0472">Membrane</keyword>
<feature type="transmembrane region" description="Helical" evidence="1">
    <location>
        <begin position="34"/>
        <end position="54"/>
    </location>
</feature>
<dbReference type="Gene3D" id="1.25.40.10">
    <property type="entry name" value="Tetratricopeptide repeat domain"/>
    <property type="match status" value="1"/>
</dbReference>
<dbReference type="InterPro" id="IPR011990">
    <property type="entry name" value="TPR-like_helical_dom_sf"/>
</dbReference>
<dbReference type="EMBL" id="CAADRM010000103">
    <property type="protein sequence ID" value="VFU15133.1"/>
    <property type="molecule type" value="Genomic_DNA"/>
</dbReference>
<evidence type="ECO:0000313" key="2">
    <source>
        <dbReference type="EMBL" id="VFU15133.1"/>
    </source>
</evidence>
<dbReference type="SMART" id="SM00028">
    <property type="entry name" value="TPR"/>
    <property type="match status" value="2"/>
</dbReference>
<dbReference type="SUPFAM" id="SSF48452">
    <property type="entry name" value="TPR-like"/>
    <property type="match status" value="1"/>
</dbReference>
<reference evidence="2" key="1">
    <citation type="submission" date="2019-03" db="EMBL/GenBank/DDBJ databases">
        <authorList>
            <person name="Hao L."/>
        </authorList>
    </citation>
    <scope>NUCLEOTIDE SEQUENCE</scope>
</reference>
<keyword evidence="1" id="KW-1133">Transmembrane helix</keyword>
<accession>A0A485M1Y0</accession>
<evidence type="ECO:0000256" key="1">
    <source>
        <dbReference type="SAM" id="Phobius"/>
    </source>
</evidence>
<organism evidence="2">
    <name type="scientific">anaerobic digester metagenome</name>
    <dbReference type="NCBI Taxonomy" id="1263854"/>
    <lineage>
        <taxon>unclassified sequences</taxon>
        <taxon>metagenomes</taxon>
        <taxon>ecological metagenomes</taxon>
    </lineage>
</organism>
<keyword evidence="1" id="KW-0812">Transmembrane</keyword>
<sequence>MAKTTRKDLLNAPDEFITTTRSTIQWIKENPTRFITLVTIVVVVLASGIGFYSWKTGRERSAMSALSSAGDNPQITADLAQSYADTKAGKLARLRLASLSYREKNSSAAIDHAQEFINDWGQKDIFHWQAILILAAAHLDRQQPERALEYLSKALVSMPENYRDQALFYKANALIALGRHQEAAETLAQVSESYRDIILPALASLEN</sequence>
<dbReference type="Pfam" id="PF14559">
    <property type="entry name" value="TPR_19"/>
    <property type="match status" value="1"/>
</dbReference>
<protein>
    <submittedName>
        <fullName evidence="2">Tetratricopeptide repeat protein</fullName>
    </submittedName>
</protein>
<gene>
    <name evidence="2" type="ORF">SCFA_40024</name>
</gene>
<name>A0A485M1Y0_9ZZZZ</name>
<dbReference type="AlphaFoldDB" id="A0A485M1Y0"/>